<dbReference type="AlphaFoldDB" id="A0A366XA15"/>
<sequence length="354" mass="37100">MLSFNRSYCGGVFLVEKIDRRILPDENSQSISLPFDISSTSNADGSNNNRVQVNSSPISPDATHSGKYNWDFAFDGITITSILPNQVSTAEYFWSEAEGSDLGDGITLGHTVDGGFFYSTYAHFQAGSVTVSDSNPFDNNYQTVEGEALGVSGDTGFGSGPHLHLQITPLFDNREELRANNPLVIGGSFGASVASPVKFDTALGVVLDGVVSIQNIDLSTDTSALRTPGGKIVDANIFLISDDAIDATGNDDENILSGNSGNNVIAGLGGADAIWGGQGNDEIYGEGGNTDTDNDTVSPATRFSAAAVLIRSMAVRRETGFTATAESIDCGSRRHLPLIAATACCICLPSTTVS</sequence>
<organism evidence="1 2">
    <name type="scientific">Phaeobacter gallaeciensis</name>
    <dbReference type="NCBI Taxonomy" id="60890"/>
    <lineage>
        <taxon>Bacteria</taxon>
        <taxon>Pseudomonadati</taxon>
        <taxon>Pseudomonadota</taxon>
        <taxon>Alphaproteobacteria</taxon>
        <taxon>Rhodobacterales</taxon>
        <taxon>Roseobacteraceae</taxon>
        <taxon>Phaeobacter</taxon>
    </lineage>
</organism>
<reference evidence="1 2" key="1">
    <citation type="submission" date="2018-07" db="EMBL/GenBank/DDBJ databases">
        <title>Modular assembly of carbohydrate-degrading microbial communities in the ocean.</title>
        <authorList>
            <person name="Enke T.N."/>
            <person name="Datta M.S."/>
            <person name="Schwartzman J.A."/>
            <person name="Cermak N."/>
            <person name="Schmitz D.A."/>
            <person name="Barrere J."/>
            <person name="Cordero O.X."/>
        </authorList>
    </citation>
    <scope>NUCLEOTIDE SEQUENCE [LARGE SCALE GENOMIC DNA]</scope>
    <source>
        <strain evidence="1 2">C3M10</strain>
    </source>
</reference>
<dbReference type="GO" id="GO:0005509">
    <property type="term" value="F:calcium ion binding"/>
    <property type="evidence" value="ECO:0007669"/>
    <property type="project" value="InterPro"/>
</dbReference>
<dbReference type="InterPro" id="IPR011049">
    <property type="entry name" value="Serralysin-like_metalloprot_C"/>
</dbReference>
<dbReference type="EMBL" id="QOCE01000001">
    <property type="protein sequence ID" value="RBW62859.1"/>
    <property type="molecule type" value="Genomic_DNA"/>
</dbReference>
<dbReference type="Pfam" id="PF00353">
    <property type="entry name" value="HemolysinCabind"/>
    <property type="match status" value="1"/>
</dbReference>
<evidence type="ECO:0008006" key="3">
    <source>
        <dbReference type="Google" id="ProtNLM"/>
    </source>
</evidence>
<protein>
    <recommendedName>
        <fullName evidence="3">Peptidase M23 domain-containing protein</fullName>
    </recommendedName>
</protein>
<dbReference type="Proteomes" id="UP000252706">
    <property type="component" value="Unassembled WGS sequence"/>
</dbReference>
<dbReference type="CDD" id="cd12797">
    <property type="entry name" value="M23_peptidase"/>
    <property type="match status" value="1"/>
</dbReference>
<gene>
    <name evidence="1" type="ORF">DS909_00010</name>
</gene>
<dbReference type="SUPFAM" id="SSF51120">
    <property type="entry name" value="beta-Roll"/>
    <property type="match status" value="1"/>
</dbReference>
<comment type="caution">
    <text evidence="1">The sequence shown here is derived from an EMBL/GenBank/DDBJ whole genome shotgun (WGS) entry which is preliminary data.</text>
</comment>
<evidence type="ECO:0000313" key="2">
    <source>
        <dbReference type="Proteomes" id="UP000252706"/>
    </source>
</evidence>
<dbReference type="OrthoDB" id="5489603at2"/>
<dbReference type="SUPFAM" id="SSF51261">
    <property type="entry name" value="Duplicated hybrid motif"/>
    <property type="match status" value="1"/>
</dbReference>
<dbReference type="InterPro" id="IPR011055">
    <property type="entry name" value="Dup_hybrid_motif"/>
</dbReference>
<dbReference type="Gene3D" id="2.150.10.10">
    <property type="entry name" value="Serralysin-like metalloprotease, C-terminal"/>
    <property type="match status" value="1"/>
</dbReference>
<dbReference type="InterPro" id="IPR001343">
    <property type="entry name" value="Hemolysn_Ca-bd"/>
</dbReference>
<name>A0A366XA15_9RHOB</name>
<proteinExistence type="predicted"/>
<dbReference type="Gene3D" id="2.70.70.10">
    <property type="entry name" value="Glucose Permease (Domain IIA)"/>
    <property type="match status" value="1"/>
</dbReference>
<accession>A0A366XA15</accession>
<evidence type="ECO:0000313" key="1">
    <source>
        <dbReference type="EMBL" id="RBW62859.1"/>
    </source>
</evidence>